<dbReference type="PANTHER" id="PTHR21310">
    <property type="entry name" value="AMINOGLYCOSIDE PHOSPHOTRANSFERASE-RELATED-RELATED"/>
    <property type="match status" value="1"/>
</dbReference>
<name>A0A9W8WYH5_9PLEO</name>
<dbReference type="InterPro" id="IPR011009">
    <property type="entry name" value="Kinase-like_dom_sf"/>
</dbReference>
<dbReference type="PANTHER" id="PTHR21310:SF39">
    <property type="entry name" value="AMINOGLYCOSIDE PHOSPHOTRANSFERASE DOMAIN-CONTAINING PROTEIN"/>
    <property type="match status" value="1"/>
</dbReference>
<dbReference type="Proteomes" id="UP001140562">
    <property type="component" value="Unassembled WGS sequence"/>
</dbReference>
<dbReference type="Gene3D" id="3.90.1200.10">
    <property type="match status" value="1"/>
</dbReference>
<evidence type="ECO:0000313" key="3">
    <source>
        <dbReference type="Proteomes" id="UP001140562"/>
    </source>
</evidence>
<dbReference type="InterPro" id="IPR002575">
    <property type="entry name" value="Aminoglycoside_PTrfase"/>
</dbReference>
<proteinExistence type="predicted"/>
<dbReference type="AlphaFoldDB" id="A0A9W8WYH5"/>
<accession>A0A9W8WYH5</accession>
<feature type="domain" description="Aminoglycoside phosphotransferase" evidence="1">
    <location>
        <begin position="73"/>
        <end position="287"/>
    </location>
</feature>
<comment type="caution">
    <text evidence="2">The sequence shown here is derived from an EMBL/GenBank/DDBJ whole genome shotgun (WGS) entry which is preliminary data.</text>
</comment>
<reference evidence="2" key="1">
    <citation type="submission" date="2022-10" db="EMBL/GenBank/DDBJ databases">
        <title>Tapping the CABI collections for fungal endophytes: first genome assemblies for Collariella, Neodidymelliopsis, Ascochyta clinopodiicola, Didymella pomorum, Didymosphaeria variabile, Neocosmospora piperis and Neocucurbitaria cava.</title>
        <authorList>
            <person name="Hill R."/>
        </authorList>
    </citation>
    <scope>NUCLEOTIDE SEQUENCE</scope>
    <source>
        <strain evidence="2">IMI 360193</strain>
    </source>
</reference>
<dbReference type="Pfam" id="PF01636">
    <property type="entry name" value="APH"/>
    <property type="match status" value="1"/>
</dbReference>
<gene>
    <name evidence="2" type="ORF">N0V87_005958</name>
</gene>
<keyword evidence="3" id="KW-1185">Reference proteome</keyword>
<protein>
    <recommendedName>
        <fullName evidence="1">Aminoglycoside phosphotransferase domain-containing protein</fullName>
    </recommendedName>
</protein>
<organism evidence="2 3">
    <name type="scientific">Didymella glomerata</name>
    <dbReference type="NCBI Taxonomy" id="749621"/>
    <lineage>
        <taxon>Eukaryota</taxon>
        <taxon>Fungi</taxon>
        <taxon>Dikarya</taxon>
        <taxon>Ascomycota</taxon>
        <taxon>Pezizomycotina</taxon>
        <taxon>Dothideomycetes</taxon>
        <taxon>Pleosporomycetidae</taxon>
        <taxon>Pleosporales</taxon>
        <taxon>Pleosporineae</taxon>
        <taxon>Didymellaceae</taxon>
        <taxon>Didymella</taxon>
    </lineage>
</organism>
<dbReference type="OrthoDB" id="2906425at2759"/>
<dbReference type="SUPFAM" id="SSF56112">
    <property type="entry name" value="Protein kinase-like (PK-like)"/>
    <property type="match status" value="1"/>
</dbReference>
<evidence type="ECO:0000313" key="2">
    <source>
        <dbReference type="EMBL" id="KAJ4335700.1"/>
    </source>
</evidence>
<dbReference type="InterPro" id="IPR051678">
    <property type="entry name" value="AGP_Transferase"/>
</dbReference>
<dbReference type="EMBL" id="JAPEUV010000058">
    <property type="protein sequence ID" value="KAJ4335700.1"/>
    <property type="molecule type" value="Genomic_DNA"/>
</dbReference>
<sequence>MDSESLRARELVPDDTVLAAIFATSQPSSIEILANNWDVCTFRAKLENDSHPTFPDDLVVRLETAVGNLKVVTALQNVAALEISELVPKLYAVGKTVTRSGKNIEFTVIQYVADTEVLDSIWPDLPDIQKRRLVSAVADAVKRLQEVRFEDPRVQQLLQQSPFLDDTYERAIGGPKDGYSQDLYDFLTKLVARHQKRVDAISTIERIADGASIKSVQDPNLEFAFTQQDLATISKTTALSHNDLEPRNILVRRILSSDAASEPQYELAAIIDWETAGFMPFTFEFGWKDEGLGASSIYWDWYKMFKQETCDLIPGDECSQRLPRALHFVVEAKRESMERNANAEIYRRWRAQEGTEWAEDVGGSILDGWDVLRDFGMVEGRDYYK</sequence>
<evidence type="ECO:0000259" key="1">
    <source>
        <dbReference type="Pfam" id="PF01636"/>
    </source>
</evidence>